<evidence type="ECO:0000313" key="1">
    <source>
        <dbReference type="EMBL" id="SOJ57519.1"/>
    </source>
</evidence>
<proteinExistence type="predicted"/>
<gene>
    <name evidence="1" type="ORF">MSIMFB_04997</name>
</gene>
<comment type="caution">
    <text evidence="1">The sequence shown here is derived from an EMBL/GenBank/DDBJ whole genome shotgun (WGS) entry which is preliminary data.</text>
</comment>
<reference evidence="1 2" key="1">
    <citation type="submission" date="2017-10" db="EMBL/GenBank/DDBJ databases">
        <authorList>
            <consortium name="Urmite Genomes"/>
        </authorList>
    </citation>
    <scope>NUCLEOTIDE SEQUENCE [LARGE SCALE GENOMIC DNA]</scope>
    <source>
        <strain evidence="1 2">FB-527</strain>
    </source>
</reference>
<organism evidence="1 2">
    <name type="scientific">Mycobacterium simulans</name>
    <dbReference type="NCBI Taxonomy" id="627089"/>
    <lineage>
        <taxon>Bacteria</taxon>
        <taxon>Bacillati</taxon>
        <taxon>Actinomycetota</taxon>
        <taxon>Actinomycetes</taxon>
        <taxon>Mycobacteriales</taxon>
        <taxon>Mycobacteriaceae</taxon>
        <taxon>Mycobacterium</taxon>
    </lineage>
</organism>
<dbReference type="Proteomes" id="UP000554965">
    <property type="component" value="Unassembled WGS sequence"/>
</dbReference>
<protein>
    <submittedName>
        <fullName evidence="1">Uncharacterized protein</fullName>
    </submittedName>
</protein>
<dbReference type="AlphaFoldDB" id="A0A7Z7NC73"/>
<evidence type="ECO:0000313" key="2">
    <source>
        <dbReference type="Proteomes" id="UP000554965"/>
    </source>
</evidence>
<dbReference type="EMBL" id="OCTY01000002">
    <property type="protein sequence ID" value="SOJ57519.1"/>
    <property type="molecule type" value="Genomic_DNA"/>
</dbReference>
<sequence length="80" mass="8213">MRPQHRPPLESAVQSVTANTQSCGKVQHCRCRALFVAATSRAILGTAFAVPAVSDAISVIASNIRLSSAAIAGLSNPAPT</sequence>
<name>A0A7Z7NC73_9MYCO</name>
<keyword evidence="2" id="KW-1185">Reference proteome</keyword>
<accession>A0A7Z7NC73</accession>